<organism evidence="1 2">
    <name type="scientific">Mesorhabditis belari</name>
    <dbReference type="NCBI Taxonomy" id="2138241"/>
    <lineage>
        <taxon>Eukaryota</taxon>
        <taxon>Metazoa</taxon>
        <taxon>Ecdysozoa</taxon>
        <taxon>Nematoda</taxon>
        <taxon>Chromadorea</taxon>
        <taxon>Rhabditida</taxon>
        <taxon>Rhabditina</taxon>
        <taxon>Rhabditomorpha</taxon>
        <taxon>Rhabditoidea</taxon>
        <taxon>Rhabditidae</taxon>
        <taxon>Mesorhabditinae</taxon>
        <taxon>Mesorhabditis</taxon>
    </lineage>
</organism>
<dbReference type="Proteomes" id="UP000887575">
    <property type="component" value="Unassembled WGS sequence"/>
</dbReference>
<accession>A0AAF3FP74</accession>
<reference evidence="2" key="1">
    <citation type="submission" date="2024-02" db="UniProtKB">
        <authorList>
            <consortium name="WormBaseParasite"/>
        </authorList>
    </citation>
    <scope>IDENTIFICATION</scope>
</reference>
<evidence type="ECO:0008006" key="3">
    <source>
        <dbReference type="Google" id="ProtNLM"/>
    </source>
</evidence>
<keyword evidence="1" id="KW-1185">Reference proteome</keyword>
<name>A0AAF3FP74_9BILA</name>
<proteinExistence type="predicted"/>
<dbReference type="Pfam" id="PF20180">
    <property type="entry name" value="UQCC2_CBP6"/>
    <property type="match status" value="1"/>
</dbReference>
<dbReference type="AlphaFoldDB" id="A0AAF3FP74"/>
<protein>
    <recommendedName>
        <fullName evidence="3">Mitochondrial protein M19</fullName>
    </recommendedName>
</protein>
<evidence type="ECO:0000313" key="1">
    <source>
        <dbReference type="Proteomes" id="UP000887575"/>
    </source>
</evidence>
<dbReference type="WBParaSite" id="MBELARI_LOCUS746">
    <property type="protein sequence ID" value="MBELARI_LOCUS746"/>
    <property type="gene ID" value="MBELARI_LOCUS746"/>
</dbReference>
<evidence type="ECO:0000313" key="2">
    <source>
        <dbReference type="WBParaSite" id="MBELARI_LOCUS746"/>
    </source>
</evidence>
<sequence>MTSRQASQYKQFLRLVAKWPQDPHKSAERNLAHHLELQIQKFRKDPTVFGDDPVICERRYIALERILNNEVLKQYPHDYVAGCFGQKLHQLQEINSENGRKYLGFDRESRWKTLWNKIFPKPSDFRKK</sequence>